<accession>A0A0F9HK09</accession>
<name>A0A0F9HK09_9ZZZZ</name>
<organism evidence="1">
    <name type="scientific">marine sediment metagenome</name>
    <dbReference type="NCBI Taxonomy" id="412755"/>
    <lineage>
        <taxon>unclassified sequences</taxon>
        <taxon>metagenomes</taxon>
        <taxon>ecological metagenomes</taxon>
    </lineage>
</organism>
<protein>
    <submittedName>
        <fullName evidence="1">Uncharacterized protein</fullName>
    </submittedName>
</protein>
<comment type="caution">
    <text evidence="1">The sequence shown here is derived from an EMBL/GenBank/DDBJ whole genome shotgun (WGS) entry which is preliminary data.</text>
</comment>
<dbReference type="EMBL" id="LAZR01024341">
    <property type="protein sequence ID" value="KKL75477.1"/>
    <property type="molecule type" value="Genomic_DNA"/>
</dbReference>
<gene>
    <name evidence="1" type="ORF">LCGC14_2054490</name>
</gene>
<sequence length="84" mass="9348">MSMRWFVIAVSDDSEDCILVGNCKTRGLAGELLAAVREQSNRNLKIVGPITETMLQGKISEEDLKRVEAELEHVEHLQSGGRTH</sequence>
<dbReference type="AlphaFoldDB" id="A0A0F9HK09"/>
<proteinExistence type="predicted"/>
<evidence type="ECO:0000313" key="1">
    <source>
        <dbReference type="EMBL" id="KKL75477.1"/>
    </source>
</evidence>
<reference evidence="1" key="1">
    <citation type="journal article" date="2015" name="Nature">
        <title>Complex archaea that bridge the gap between prokaryotes and eukaryotes.</title>
        <authorList>
            <person name="Spang A."/>
            <person name="Saw J.H."/>
            <person name="Jorgensen S.L."/>
            <person name="Zaremba-Niedzwiedzka K."/>
            <person name="Martijn J."/>
            <person name="Lind A.E."/>
            <person name="van Eijk R."/>
            <person name="Schleper C."/>
            <person name="Guy L."/>
            <person name="Ettema T.J."/>
        </authorList>
    </citation>
    <scope>NUCLEOTIDE SEQUENCE</scope>
</reference>